<comment type="caution">
    <text evidence="2">The sequence shown here is derived from an EMBL/GenBank/DDBJ whole genome shotgun (WGS) entry which is preliminary data.</text>
</comment>
<reference evidence="2" key="2">
    <citation type="journal article" date="2024" name="Plant">
        <title>Genomic evolution and insights into agronomic trait innovations of Sesamum species.</title>
        <authorList>
            <person name="Miao H."/>
            <person name="Wang L."/>
            <person name="Qu L."/>
            <person name="Liu H."/>
            <person name="Sun Y."/>
            <person name="Le M."/>
            <person name="Wang Q."/>
            <person name="Wei S."/>
            <person name="Zheng Y."/>
            <person name="Lin W."/>
            <person name="Duan Y."/>
            <person name="Cao H."/>
            <person name="Xiong S."/>
            <person name="Wang X."/>
            <person name="Wei L."/>
            <person name="Li C."/>
            <person name="Ma Q."/>
            <person name="Ju M."/>
            <person name="Zhao R."/>
            <person name="Li G."/>
            <person name="Mu C."/>
            <person name="Tian Q."/>
            <person name="Mei H."/>
            <person name="Zhang T."/>
            <person name="Gao T."/>
            <person name="Zhang H."/>
        </authorList>
    </citation>
    <scope>NUCLEOTIDE SEQUENCE</scope>
    <source>
        <strain evidence="2">3651</strain>
    </source>
</reference>
<keyword evidence="3" id="KW-1185">Reference proteome</keyword>
<accession>A0AAE1XIA9</accession>
<organism evidence="2 3">
    <name type="scientific">Sesamum alatum</name>
    <dbReference type="NCBI Taxonomy" id="300844"/>
    <lineage>
        <taxon>Eukaryota</taxon>
        <taxon>Viridiplantae</taxon>
        <taxon>Streptophyta</taxon>
        <taxon>Embryophyta</taxon>
        <taxon>Tracheophyta</taxon>
        <taxon>Spermatophyta</taxon>
        <taxon>Magnoliopsida</taxon>
        <taxon>eudicotyledons</taxon>
        <taxon>Gunneridae</taxon>
        <taxon>Pentapetalae</taxon>
        <taxon>asterids</taxon>
        <taxon>lamiids</taxon>
        <taxon>Lamiales</taxon>
        <taxon>Pedaliaceae</taxon>
        <taxon>Sesamum</taxon>
    </lineage>
</organism>
<evidence type="ECO:0000256" key="1">
    <source>
        <dbReference type="SAM" id="MobiDB-lite"/>
    </source>
</evidence>
<dbReference type="Proteomes" id="UP001293254">
    <property type="component" value="Unassembled WGS sequence"/>
</dbReference>
<feature type="compositionally biased region" description="Polar residues" evidence="1">
    <location>
        <begin position="68"/>
        <end position="86"/>
    </location>
</feature>
<gene>
    <name evidence="2" type="ORF">Salat_2884500</name>
</gene>
<name>A0AAE1XIA9_9LAMI</name>
<protein>
    <submittedName>
        <fullName evidence="2">Uncharacterized protein</fullName>
    </submittedName>
</protein>
<proteinExistence type="predicted"/>
<evidence type="ECO:0000313" key="2">
    <source>
        <dbReference type="EMBL" id="KAK4412376.1"/>
    </source>
</evidence>
<dbReference type="EMBL" id="JACGWO010000013">
    <property type="protein sequence ID" value="KAK4412376.1"/>
    <property type="molecule type" value="Genomic_DNA"/>
</dbReference>
<sequence length="102" mass="10556">MGRLGQAGAAPKRETGCGQVAASQPRQQAWAVGLAERGNVQAGSRKEAGSAGPKPGTKKVGKTEEKPASSSRNLTETGRQTCTSKNPAVEAKTPGRLTQNRK</sequence>
<evidence type="ECO:0000313" key="3">
    <source>
        <dbReference type="Proteomes" id="UP001293254"/>
    </source>
</evidence>
<dbReference type="AlphaFoldDB" id="A0AAE1XIA9"/>
<feature type="region of interest" description="Disordered" evidence="1">
    <location>
        <begin position="1"/>
        <end position="102"/>
    </location>
</feature>
<reference evidence="2" key="1">
    <citation type="submission" date="2020-06" db="EMBL/GenBank/DDBJ databases">
        <authorList>
            <person name="Li T."/>
            <person name="Hu X."/>
            <person name="Zhang T."/>
            <person name="Song X."/>
            <person name="Zhang H."/>
            <person name="Dai N."/>
            <person name="Sheng W."/>
            <person name="Hou X."/>
            <person name="Wei L."/>
        </authorList>
    </citation>
    <scope>NUCLEOTIDE SEQUENCE</scope>
    <source>
        <strain evidence="2">3651</strain>
        <tissue evidence="2">Leaf</tissue>
    </source>
</reference>